<dbReference type="RefSeq" id="XP_001750607.1">
    <property type="nucleotide sequence ID" value="XM_001750555.1"/>
</dbReference>
<dbReference type="InParanoid" id="A9VCY0"/>
<dbReference type="Proteomes" id="UP000001357">
    <property type="component" value="Unassembled WGS sequence"/>
</dbReference>
<proteinExistence type="predicted"/>
<accession>A9VCY0</accession>
<feature type="compositionally biased region" description="Basic and acidic residues" evidence="1">
    <location>
        <begin position="120"/>
        <end position="129"/>
    </location>
</feature>
<dbReference type="Pfam" id="PF15377">
    <property type="entry name" value="DUF4604"/>
    <property type="match status" value="1"/>
</dbReference>
<dbReference type="KEGG" id="mbr:MONBRDRAFT_34621"/>
<dbReference type="OMA" id="IREPKFL"/>
<name>A9VCY0_MONBE</name>
<evidence type="ECO:0000313" key="3">
    <source>
        <dbReference type="EMBL" id="EDQ84580.1"/>
    </source>
</evidence>
<evidence type="ECO:0000259" key="2">
    <source>
        <dbReference type="Pfam" id="PF15377"/>
    </source>
</evidence>
<feature type="region of interest" description="Disordered" evidence="1">
    <location>
        <begin position="34"/>
        <end position="66"/>
    </location>
</feature>
<dbReference type="AlphaFoldDB" id="A9VCY0"/>
<dbReference type="InterPro" id="IPR027911">
    <property type="entry name" value="DUF4604"/>
</dbReference>
<dbReference type="FunCoup" id="A9VCY0">
    <property type="interactions" value="1040"/>
</dbReference>
<sequence>MSGRQRQSSTMSRKKVDVSFTGIREPKFLQKLRATHGLKPREEQQEEDIQAKFAKLPKATDDDDSFHVKVEDEPQVVVLKDGDLTMQEAKAAVASGAKGTEAVLAAHDQPKFAKKKRDKTHKEVKDGSKRSKSLNKKNASTLSFQDDDEED</sequence>
<keyword evidence="4" id="KW-1185">Reference proteome</keyword>
<dbReference type="PANTHER" id="PTHR31195">
    <property type="entry name" value="GEO02494P1"/>
    <property type="match status" value="1"/>
</dbReference>
<feature type="domain" description="DUF4604" evidence="2">
    <location>
        <begin position="18"/>
        <end position="100"/>
    </location>
</feature>
<evidence type="ECO:0000313" key="4">
    <source>
        <dbReference type="Proteomes" id="UP000001357"/>
    </source>
</evidence>
<evidence type="ECO:0000256" key="1">
    <source>
        <dbReference type="SAM" id="MobiDB-lite"/>
    </source>
</evidence>
<dbReference type="GeneID" id="5895855"/>
<dbReference type="PANTHER" id="PTHR31195:SF2">
    <property type="entry name" value="GEO02494P1"/>
    <property type="match status" value="1"/>
</dbReference>
<dbReference type="InterPro" id="IPR040219">
    <property type="entry name" value="KIAA1143-like"/>
</dbReference>
<organism evidence="3 4">
    <name type="scientific">Monosiga brevicollis</name>
    <name type="common">Choanoflagellate</name>
    <dbReference type="NCBI Taxonomy" id="81824"/>
    <lineage>
        <taxon>Eukaryota</taxon>
        <taxon>Choanoflagellata</taxon>
        <taxon>Craspedida</taxon>
        <taxon>Salpingoecidae</taxon>
        <taxon>Monosiga</taxon>
    </lineage>
</organism>
<protein>
    <recommendedName>
        <fullName evidence="2">DUF4604 domain-containing protein</fullName>
    </recommendedName>
</protein>
<dbReference type="EMBL" id="CH991584">
    <property type="protein sequence ID" value="EDQ84580.1"/>
    <property type="molecule type" value="Genomic_DNA"/>
</dbReference>
<feature type="region of interest" description="Disordered" evidence="1">
    <location>
        <begin position="102"/>
        <end position="151"/>
    </location>
</feature>
<reference evidence="3 4" key="1">
    <citation type="journal article" date="2008" name="Nature">
        <title>The genome of the choanoflagellate Monosiga brevicollis and the origin of metazoans.</title>
        <authorList>
            <consortium name="JGI Sequencing"/>
            <person name="King N."/>
            <person name="Westbrook M.J."/>
            <person name="Young S.L."/>
            <person name="Kuo A."/>
            <person name="Abedin M."/>
            <person name="Chapman J."/>
            <person name="Fairclough S."/>
            <person name="Hellsten U."/>
            <person name="Isogai Y."/>
            <person name="Letunic I."/>
            <person name="Marr M."/>
            <person name="Pincus D."/>
            <person name="Putnam N."/>
            <person name="Rokas A."/>
            <person name="Wright K.J."/>
            <person name="Zuzow R."/>
            <person name="Dirks W."/>
            <person name="Good M."/>
            <person name="Goodstein D."/>
            <person name="Lemons D."/>
            <person name="Li W."/>
            <person name="Lyons J.B."/>
            <person name="Morris A."/>
            <person name="Nichols S."/>
            <person name="Richter D.J."/>
            <person name="Salamov A."/>
            <person name="Bork P."/>
            <person name="Lim W.A."/>
            <person name="Manning G."/>
            <person name="Miller W.T."/>
            <person name="McGinnis W."/>
            <person name="Shapiro H."/>
            <person name="Tjian R."/>
            <person name="Grigoriev I.V."/>
            <person name="Rokhsar D."/>
        </authorList>
    </citation>
    <scope>NUCLEOTIDE SEQUENCE [LARGE SCALE GENOMIC DNA]</scope>
    <source>
        <strain evidence="4">MX1 / ATCC 50154</strain>
    </source>
</reference>
<gene>
    <name evidence="3" type="ORF">MONBRDRAFT_34621</name>
</gene>